<evidence type="ECO:0000313" key="8">
    <source>
        <dbReference type="EMBL" id="CAE0768966.1"/>
    </source>
</evidence>
<keyword evidence="4 6" id="KW-0472">Membrane</keyword>
<evidence type="ECO:0000256" key="4">
    <source>
        <dbReference type="ARBA" id="ARBA00023136"/>
    </source>
</evidence>
<comment type="subcellular location">
    <subcellularLocation>
        <location evidence="1">Endomembrane system</location>
        <topology evidence="1">Multi-pass membrane protein</topology>
    </subcellularLocation>
</comment>
<gene>
    <name evidence="8" type="ORF">PCAR00345_LOCUS21578</name>
</gene>
<keyword evidence="2 6" id="KW-0812">Transmembrane</keyword>
<dbReference type="EMBL" id="HBIZ01033839">
    <property type="protein sequence ID" value="CAE0768966.1"/>
    <property type="molecule type" value="Transcribed_RNA"/>
</dbReference>
<feature type="compositionally biased region" description="Low complexity" evidence="5">
    <location>
        <begin position="283"/>
        <end position="296"/>
    </location>
</feature>
<dbReference type="PANTHER" id="PTHR39535:SF2">
    <property type="entry name" value="HTTM DOMAIN-CONTAINING PROTEIN"/>
    <property type="match status" value="1"/>
</dbReference>
<keyword evidence="3 6" id="KW-1133">Transmembrane helix</keyword>
<evidence type="ECO:0000256" key="2">
    <source>
        <dbReference type="ARBA" id="ARBA00022692"/>
    </source>
</evidence>
<organism evidence="8">
    <name type="scientific">Chrysotila carterae</name>
    <name type="common">Marine alga</name>
    <name type="synonym">Syracosphaera carterae</name>
    <dbReference type="NCBI Taxonomy" id="13221"/>
    <lineage>
        <taxon>Eukaryota</taxon>
        <taxon>Haptista</taxon>
        <taxon>Haptophyta</taxon>
        <taxon>Prymnesiophyceae</taxon>
        <taxon>Isochrysidales</taxon>
        <taxon>Isochrysidaceae</taxon>
        <taxon>Chrysotila</taxon>
    </lineage>
</organism>
<dbReference type="InterPro" id="IPR052964">
    <property type="entry name" value="Sporulation_signal_mat"/>
</dbReference>
<evidence type="ECO:0000256" key="5">
    <source>
        <dbReference type="SAM" id="MobiDB-lite"/>
    </source>
</evidence>
<evidence type="ECO:0000259" key="7">
    <source>
        <dbReference type="SMART" id="SM00752"/>
    </source>
</evidence>
<proteinExistence type="predicted"/>
<protein>
    <recommendedName>
        <fullName evidence="7">HTTM-like domain-containing protein</fullName>
    </recommendedName>
</protein>
<evidence type="ECO:0000256" key="1">
    <source>
        <dbReference type="ARBA" id="ARBA00004127"/>
    </source>
</evidence>
<sequence length="311" mass="34360">MRAVLQSIQRRLAVSNRAVQLFRVFLGLVVLLDAADRFPSLEFLYSDAGSLPRFASLPTPDENLLYRIICIHGWFGSLSWMRALCTLQMSVAGLLVAGVRPVTSGFILWLLHISISLRNPSLIYILDRYLHLLLLYLVFLPHAQLRKGDHEPGCTLEPHFACSVASVALGVQLVLIYLDAGLGKVLDPAGAWRIDAEVPALDTYLRHTPFAVWLRNLLSLDALRVFGAAVAWTEALAAPLMLACADVRTRRLFFALGCSLHIGICLCMRKACSRLLPSPPGSPLSTSRRPSPLTIRHTARRTMTRASRTAA</sequence>
<feature type="domain" description="HTTM-like" evidence="7">
    <location>
        <begin position="11"/>
        <end position="282"/>
    </location>
</feature>
<evidence type="ECO:0000256" key="6">
    <source>
        <dbReference type="SAM" id="Phobius"/>
    </source>
</evidence>
<feature type="region of interest" description="Disordered" evidence="5">
    <location>
        <begin position="278"/>
        <end position="311"/>
    </location>
</feature>
<name>A0A7S4BKK9_CHRCT</name>
<dbReference type="InterPro" id="IPR011020">
    <property type="entry name" value="HTTM-like"/>
</dbReference>
<evidence type="ECO:0000256" key="3">
    <source>
        <dbReference type="ARBA" id="ARBA00022989"/>
    </source>
</evidence>
<feature type="transmembrane region" description="Helical" evidence="6">
    <location>
        <begin position="222"/>
        <end position="245"/>
    </location>
</feature>
<accession>A0A7S4BKK9</accession>
<feature type="transmembrane region" description="Helical" evidence="6">
    <location>
        <begin position="121"/>
        <end position="139"/>
    </location>
</feature>
<dbReference type="GO" id="GO:0012505">
    <property type="term" value="C:endomembrane system"/>
    <property type="evidence" value="ECO:0007669"/>
    <property type="project" value="UniProtKB-SubCell"/>
</dbReference>
<dbReference type="AlphaFoldDB" id="A0A7S4BKK9"/>
<feature type="transmembrane region" description="Helical" evidence="6">
    <location>
        <begin position="91"/>
        <end position="115"/>
    </location>
</feature>
<dbReference type="PANTHER" id="PTHR39535">
    <property type="entry name" value="SPORULATION-DELAYING PROTEIN SDPB"/>
    <property type="match status" value="1"/>
</dbReference>
<dbReference type="SMART" id="SM00752">
    <property type="entry name" value="HTTM"/>
    <property type="match status" value="1"/>
</dbReference>
<feature type="transmembrane region" description="Helical" evidence="6">
    <location>
        <begin position="160"/>
        <end position="178"/>
    </location>
</feature>
<reference evidence="8" key="1">
    <citation type="submission" date="2021-01" db="EMBL/GenBank/DDBJ databases">
        <authorList>
            <person name="Corre E."/>
            <person name="Pelletier E."/>
            <person name="Niang G."/>
            <person name="Scheremetjew M."/>
            <person name="Finn R."/>
            <person name="Kale V."/>
            <person name="Holt S."/>
            <person name="Cochrane G."/>
            <person name="Meng A."/>
            <person name="Brown T."/>
            <person name="Cohen L."/>
        </authorList>
    </citation>
    <scope>NUCLEOTIDE SEQUENCE</scope>
    <source>
        <strain evidence="8">CCMP645</strain>
    </source>
</reference>